<dbReference type="GO" id="GO:0006281">
    <property type="term" value="P:DNA repair"/>
    <property type="evidence" value="ECO:0007669"/>
    <property type="project" value="UniProtKB-UniRule"/>
</dbReference>
<proteinExistence type="inferred from homology"/>
<evidence type="ECO:0000256" key="7">
    <source>
        <dbReference type="ARBA" id="ARBA00022741"/>
    </source>
</evidence>
<keyword evidence="11 14" id="KW-0233">DNA recombination</keyword>
<keyword evidence="6 14" id="KW-0479">Metal-binding</keyword>
<dbReference type="InterPro" id="IPR012309">
    <property type="entry name" value="DNA_ligase_ATP-dep_C"/>
</dbReference>
<evidence type="ECO:0000256" key="4">
    <source>
        <dbReference type="ARBA" id="ARBA00022618"/>
    </source>
</evidence>
<dbReference type="GO" id="GO:0006310">
    <property type="term" value="P:DNA recombination"/>
    <property type="evidence" value="ECO:0007669"/>
    <property type="project" value="UniProtKB-UniRule"/>
</dbReference>
<evidence type="ECO:0000256" key="1">
    <source>
        <dbReference type="ARBA" id="ARBA00007572"/>
    </source>
</evidence>
<dbReference type="CDD" id="cd07901">
    <property type="entry name" value="Adenylation_DNA_ligase_Arch_LigB"/>
    <property type="match status" value="1"/>
</dbReference>
<dbReference type="FunFam" id="1.10.3260.10:FF:000007">
    <property type="entry name" value="DNA ligase"/>
    <property type="match status" value="1"/>
</dbReference>
<evidence type="ECO:0000256" key="3">
    <source>
        <dbReference type="ARBA" id="ARBA00022598"/>
    </source>
</evidence>
<comment type="caution">
    <text evidence="17">The sequence shown here is derived from an EMBL/GenBank/DDBJ whole genome shotgun (WGS) entry which is preliminary data.</text>
</comment>
<evidence type="ECO:0000256" key="12">
    <source>
        <dbReference type="ARBA" id="ARBA00023204"/>
    </source>
</evidence>
<evidence type="ECO:0000256" key="10">
    <source>
        <dbReference type="ARBA" id="ARBA00022842"/>
    </source>
</evidence>
<dbReference type="InterPro" id="IPR012340">
    <property type="entry name" value="NA-bd_OB-fold"/>
</dbReference>
<evidence type="ECO:0000259" key="16">
    <source>
        <dbReference type="PROSITE" id="PS50160"/>
    </source>
</evidence>
<dbReference type="SUPFAM" id="SSF50249">
    <property type="entry name" value="Nucleic acid-binding proteins"/>
    <property type="match status" value="1"/>
</dbReference>
<evidence type="ECO:0000313" key="17">
    <source>
        <dbReference type="EMBL" id="KXB06869.1"/>
    </source>
</evidence>
<dbReference type="FunFam" id="3.30.470.30:FF:000012">
    <property type="entry name" value="Probable DNA ligase"/>
    <property type="match status" value="1"/>
</dbReference>
<feature type="binding site" evidence="14">
    <location>
        <position position="269"/>
    </location>
    <ligand>
        <name>ATP</name>
        <dbReference type="ChEBI" id="CHEBI:30616"/>
    </ligand>
</feature>
<sequence length="570" mass="64936">MNYKTLADACQNLEETSSYLEKNKIIAKLLQETPGERLEMVVTLLLGRVFPAYVSQETGIGLQQLKKAVGQSTGYSKNKIEDLMEQLGDLGKVAEKLTKEKKQMTLADKTLKAKKVFQNLRKLPKITGEGSVDRKIKKISELLTAATPKEAKFIVRTVLGDLRIGVSEGRLRDAIAEAFDLSSEKVEHAYMLTTDYGKVAKAIAEKGEEGLKELDLTVGHPVNPMLAQRLETIDEILKRMNGRAAFEIKIDGIRIQPHKRENDIYLFTRRMEDYTHMFPDLEKSVRNSIKPRKAIVDGELVAINKETGKPMPFQEVLRRRRKYNIENLAEEIPVEIHLFDVLLSGNKTMIKEPYMERRKELEEIIKLGDRIKIVESKILEKTSEIQNFKSEAVHKGHEGLLAKNLKAAYRAGRREFSWLKLKAEVETLDLAVIGAFAGRGDRAGTYGSYLLAARDSETETLKTVTRVGSGFTDEELEHLTEKFGKLRVEEKPSNLDSEIEPDYWFKPQEVFEINYEEIQKSPNETHTSGYGLRFPRFVKIREDLDISSVDTVEDVAKLFEEQEKHQTSDN</sequence>
<dbReference type="Pfam" id="PF01068">
    <property type="entry name" value="DNA_ligase_A_M"/>
    <property type="match status" value="1"/>
</dbReference>
<dbReference type="PROSITE" id="PS50160">
    <property type="entry name" value="DNA_LIGASE_A3"/>
    <property type="match status" value="1"/>
</dbReference>
<dbReference type="GO" id="GO:0071897">
    <property type="term" value="P:DNA biosynthetic process"/>
    <property type="evidence" value="ECO:0007669"/>
    <property type="project" value="InterPro"/>
</dbReference>
<keyword evidence="10 14" id="KW-0460">Magnesium</keyword>
<dbReference type="GO" id="GO:0003910">
    <property type="term" value="F:DNA ligase (ATP) activity"/>
    <property type="evidence" value="ECO:0007669"/>
    <property type="project" value="UniProtKB-UniRule"/>
</dbReference>
<evidence type="ECO:0000256" key="5">
    <source>
        <dbReference type="ARBA" id="ARBA00022705"/>
    </source>
</evidence>
<dbReference type="Gene3D" id="3.30.470.30">
    <property type="entry name" value="DNA ligase/mRNA capping enzyme"/>
    <property type="match status" value="1"/>
</dbReference>
<comment type="similarity">
    <text evidence="1 14 15">Belongs to the ATP-dependent DNA ligase family.</text>
</comment>
<keyword evidence="13 14" id="KW-0131">Cell cycle</keyword>
<evidence type="ECO:0000313" key="18">
    <source>
        <dbReference type="Proteomes" id="UP000070263"/>
    </source>
</evidence>
<keyword evidence="9 14" id="KW-0067">ATP-binding</keyword>
<organism evidence="17 18">
    <name type="scientific">candidate division MSBL1 archaeon SCGC-AAA382A20</name>
    <dbReference type="NCBI Taxonomy" id="1698280"/>
    <lineage>
        <taxon>Archaea</taxon>
        <taxon>Methanobacteriati</taxon>
        <taxon>Methanobacteriota</taxon>
        <taxon>candidate division MSBL1</taxon>
    </lineage>
</organism>
<dbReference type="InterPro" id="IPR012308">
    <property type="entry name" value="DNA_ligase_ATP-dep_N"/>
</dbReference>
<evidence type="ECO:0000256" key="2">
    <source>
        <dbReference type="ARBA" id="ARBA00013308"/>
    </source>
</evidence>
<feature type="binding site" evidence="14">
    <location>
        <position position="247"/>
    </location>
    <ligand>
        <name>ATP</name>
        <dbReference type="ChEBI" id="CHEBI:30616"/>
    </ligand>
</feature>
<dbReference type="SUPFAM" id="SSF117018">
    <property type="entry name" value="ATP-dependent DNA ligase DNA-binding domain"/>
    <property type="match status" value="1"/>
</dbReference>
<dbReference type="EMBL" id="LHYE01000026">
    <property type="protein sequence ID" value="KXB06869.1"/>
    <property type="molecule type" value="Genomic_DNA"/>
</dbReference>
<evidence type="ECO:0000256" key="14">
    <source>
        <dbReference type="HAMAP-Rule" id="MF_00407"/>
    </source>
</evidence>
<dbReference type="Gene3D" id="2.40.50.140">
    <property type="entry name" value="Nucleic acid-binding proteins"/>
    <property type="match status" value="1"/>
</dbReference>
<keyword evidence="3 14" id="KW-0436">Ligase</keyword>
<dbReference type="NCBIfam" id="TIGR00574">
    <property type="entry name" value="dnl1"/>
    <property type="match status" value="1"/>
</dbReference>
<keyword evidence="18" id="KW-1185">Reference proteome</keyword>
<feature type="binding site" evidence="14">
    <location>
        <position position="339"/>
    </location>
    <ligand>
        <name>ATP</name>
        <dbReference type="ChEBI" id="CHEBI:30616"/>
    </ligand>
</feature>
<evidence type="ECO:0000256" key="8">
    <source>
        <dbReference type="ARBA" id="ARBA00022763"/>
    </source>
</evidence>
<comment type="catalytic activity">
    <reaction evidence="14">
        <text>ATP + (deoxyribonucleotide)n-3'-hydroxyl + 5'-phospho-(deoxyribonucleotide)m = (deoxyribonucleotide)n+m + AMP + diphosphate.</text>
        <dbReference type="EC" id="6.5.1.1"/>
    </reaction>
</comment>
<accession>A0A133VKA3</accession>
<dbReference type="InterPro" id="IPR012310">
    <property type="entry name" value="DNA_ligase_ATP-dep_cent"/>
</dbReference>
<dbReference type="Proteomes" id="UP000070263">
    <property type="component" value="Unassembled WGS sequence"/>
</dbReference>
<feature type="domain" description="ATP-dependent DNA ligase family profile" evidence="16">
    <location>
        <begin position="327"/>
        <end position="455"/>
    </location>
</feature>
<name>A0A133VKA3_9EURY</name>
<comment type="cofactor">
    <cofactor evidence="14">
        <name>Mg(2+)</name>
        <dbReference type="ChEBI" id="CHEBI:18420"/>
    </cofactor>
</comment>
<gene>
    <name evidence="14" type="primary">lig</name>
    <name evidence="17" type="ORF">AKJ51_02655</name>
</gene>
<dbReference type="PANTHER" id="PTHR45674">
    <property type="entry name" value="DNA LIGASE 1/3 FAMILY MEMBER"/>
    <property type="match status" value="1"/>
</dbReference>
<reference evidence="17 18" key="1">
    <citation type="journal article" date="2016" name="Sci. Rep.">
        <title>Metabolic traits of an uncultured archaeal lineage -MSBL1- from brine pools of the Red Sea.</title>
        <authorList>
            <person name="Mwirichia R."/>
            <person name="Alam I."/>
            <person name="Rashid M."/>
            <person name="Vinu M."/>
            <person name="Ba-Alawi W."/>
            <person name="Anthony Kamau A."/>
            <person name="Kamanda Ngugi D."/>
            <person name="Goker M."/>
            <person name="Klenk H.P."/>
            <person name="Bajic V."/>
            <person name="Stingl U."/>
        </authorList>
    </citation>
    <scope>NUCLEOTIDE SEQUENCE [LARGE SCALE GENOMIC DNA]</scope>
    <source>
        <strain evidence="17">SCGC-AAA382A20</strain>
    </source>
</reference>
<dbReference type="InterPro" id="IPR000977">
    <property type="entry name" value="DNA_ligase_ATP-dep"/>
</dbReference>
<dbReference type="InterPro" id="IPR050191">
    <property type="entry name" value="ATP-dep_DNA_ligase"/>
</dbReference>
<dbReference type="Pfam" id="PF04679">
    <property type="entry name" value="DNA_ligase_A_C"/>
    <property type="match status" value="1"/>
</dbReference>
<protein>
    <recommendedName>
        <fullName evidence="2 14">DNA ligase</fullName>
        <ecNumber evidence="14">6.5.1.1</ecNumber>
    </recommendedName>
    <alternativeName>
        <fullName evidence="14">Polydeoxyribonucleotide synthase [ATP]</fullName>
    </alternativeName>
</protein>
<dbReference type="GO" id="GO:0005524">
    <property type="term" value="F:ATP binding"/>
    <property type="evidence" value="ECO:0007669"/>
    <property type="project" value="UniProtKB-UniRule"/>
</dbReference>
<dbReference type="GO" id="GO:0003677">
    <property type="term" value="F:DNA binding"/>
    <property type="evidence" value="ECO:0007669"/>
    <property type="project" value="InterPro"/>
</dbReference>
<dbReference type="GO" id="GO:0046872">
    <property type="term" value="F:metal ion binding"/>
    <property type="evidence" value="ECO:0007669"/>
    <property type="project" value="UniProtKB-KW"/>
</dbReference>
<evidence type="ECO:0000256" key="6">
    <source>
        <dbReference type="ARBA" id="ARBA00022723"/>
    </source>
</evidence>
<dbReference type="PANTHER" id="PTHR45674:SF7">
    <property type="entry name" value="DNA LIGASE"/>
    <property type="match status" value="1"/>
</dbReference>
<comment type="function">
    <text evidence="14">DNA ligase that seals nicks in double-stranded DNA during DNA replication, DNA recombination and DNA repair.</text>
</comment>
<dbReference type="GO" id="GO:0006273">
    <property type="term" value="P:lagging strand elongation"/>
    <property type="evidence" value="ECO:0007669"/>
    <property type="project" value="TreeGrafter"/>
</dbReference>
<feature type="binding site" evidence="14">
    <location>
        <position position="254"/>
    </location>
    <ligand>
        <name>ATP</name>
        <dbReference type="ChEBI" id="CHEBI:30616"/>
    </ligand>
</feature>
<feature type="active site" description="N6-AMP-lysine intermediate" evidence="14">
    <location>
        <position position="249"/>
    </location>
</feature>
<keyword evidence="8 14" id="KW-0227">DNA damage</keyword>
<keyword evidence="7 14" id="KW-0547">Nucleotide-binding</keyword>
<dbReference type="Pfam" id="PF04675">
    <property type="entry name" value="DNA_ligase_A_N"/>
    <property type="match status" value="1"/>
</dbReference>
<dbReference type="SUPFAM" id="SSF56091">
    <property type="entry name" value="DNA ligase/mRNA capping enzyme, catalytic domain"/>
    <property type="match status" value="1"/>
</dbReference>
<dbReference type="EC" id="6.5.1.1" evidence="14"/>
<dbReference type="AlphaFoldDB" id="A0A133VKA3"/>
<evidence type="ECO:0000256" key="15">
    <source>
        <dbReference type="RuleBase" id="RU004196"/>
    </source>
</evidence>
<dbReference type="Gene3D" id="1.10.3260.10">
    <property type="entry name" value="DNA ligase, ATP-dependent, N-terminal domain"/>
    <property type="match status" value="1"/>
</dbReference>
<keyword evidence="12 14" id="KW-0234">DNA repair</keyword>
<dbReference type="HAMAP" id="MF_00407">
    <property type="entry name" value="DNA_ligase"/>
    <property type="match status" value="1"/>
</dbReference>
<dbReference type="InterPro" id="IPR036599">
    <property type="entry name" value="DNA_ligase_N_sf"/>
</dbReference>
<keyword evidence="5 14" id="KW-0235">DNA replication</keyword>
<dbReference type="InterPro" id="IPR022865">
    <property type="entry name" value="DNA_ligae_ATP-dep_bac/arc"/>
</dbReference>
<evidence type="ECO:0000256" key="11">
    <source>
        <dbReference type="ARBA" id="ARBA00023172"/>
    </source>
</evidence>
<evidence type="ECO:0000256" key="9">
    <source>
        <dbReference type="ARBA" id="ARBA00022840"/>
    </source>
</evidence>
<feature type="binding site" evidence="14">
    <location>
        <position position="420"/>
    </location>
    <ligand>
        <name>ATP</name>
        <dbReference type="ChEBI" id="CHEBI:30616"/>
    </ligand>
</feature>
<feature type="binding site" evidence="14">
    <location>
        <position position="414"/>
    </location>
    <ligand>
        <name>ATP</name>
        <dbReference type="ChEBI" id="CHEBI:30616"/>
    </ligand>
</feature>
<evidence type="ECO:0000256" key="13">
    <source>
        <dbReference type="ARBA" id="ARBA00023306"/>
    </source>
</evidence>
<dbReference type="GO" id="GO:0051301">
    <property type="term" value="P:cell division"/>
    <property type="evidence" value="ECO:0007669"/>
    <property type="project" value="UniProtKB-KW"/>
</dbReference>
<feature type="binding site" evidence="14">
    <location>
        <position position="299"/>
    </location>
    <ligand>
        <name>ATP</name>
        <dbReference type="ChEBI" id="CHEBI:30616"/>
    </ligand>
</feature>
<keyword evidence="4 14" id="KW-0132">Cell division</keyword>